<reference evidence="2 3" key="1">
    <citation type="journal article" date="2011" name="BMC Genomics">
        <title>Comparative genome analysis and genome-guided physiological analysis of Roseobacter litoralis.</title>
        <authorList>
            <person name="Kalhoefer D."/>
            <person name="Thole S."/>
            <person name="Voget S."/>
            <person name="Lehmann R."/>
            <person name="Liesegang H."/>
            <person name="Wollher A."/>
            <person name="Daniel R."/>
            <person name="Simon M."/>
            <person name="Brinkhoff T."/>
        </authorList>
    </citation>
    <scope>NUCLEOTIDE SEQUENCE [LARGE SCALE GENOMIC DNA]</scope>
    <source>
        <strain evidence="3">ATCC 49566 / DSM 6996 / JCM 21268 / NBRC 15278 / OCh 149</strain>
    </source>
</reference>
<proteinExistence type="predicted"/>
<evidence type="ECO:0000313" key="2">
    <source>
        <dbReference type="EMBL" id="AEI93086.1"/>
    </source>
</evidence>
<keyword evidence="3" id="KW-1185">Reference proteome</keyword>
<accession>F7ZB93</accession>
<dbReference type="EMBL" id="CP002623">
    <property type="protein sequence ID" value="AEI93086.1"/>
    <property type="molecule type" value="Genomic_DNA"/>
</dbReference>
<protein>
    <submittedName>
        <fullName evidence="2">Uncharacterized protein</fullName>
    </submittedName>
</protein>
<gene>
    <name evidence="2" type="ordered locus">RLO149_c010790</name>
</gene>
<feature type="chain" id="PRO_5003367255" evidence="1">
    <location>
        <begin position="49"/>
        <end position="217"/>
    </location>
</feature>
<sequence>MLQRCVSETNKNSRTRMAKARQTSAIFGAVTGAVLSAAAVLSPTASFAQEATPVAQPFDESLWTQETWELKKAREAAGLHVKSAENTVAILFHVGDDLRARAQAAAEKHNVSAEHALQVMLNHIAEDYTQKFDSHGLEARMFSSTNLDSRASGLTYILRIRGSDNEIGSISYEDESGNPLLNLAEANTEIERVARAVAYLNQQASLDTGEPVPNFGG</sequence>
<keyword evidence="1" id="KW-0732">Signal</keyword>
<dbReference type="Proteomes" id="UP000001353">
    <property type="component" value="Chromosome"/>
</dbReference>
<feature type="signal peptide" evidence="1">
    <location>
        <begin position="1"/>
        <end position="48"/>
    </location>
</feature>
<dbReference type="HOGENOM" id="CLU_1271494_0_0_5"/>
<dbReference type="KEGG" id="rli:RLO149_c010790"/>
<evidence type="ECO:0000256" key="1">
    <source>
        <dbReference type="SAM" id="SignalP"/>
    </source>
</evidence>
<dbReference type="STRING" id="391595.RLO149_c010790"/>
<organism evidence="2 3">
    <name type="scientific">Roseobacter litoralis (strain ATCC 49566 / DSM 6996 / JCM 21268 / NBRC 15278 / OCh 149)</name>
    <dbReference type="NCBI Taxonomy" id="391595"/>
    <lineage>
        <taxon>Bacteria</taxon>
        <taxon>Pseudomonadati</taxon>
        <taxon>Pseudomonadota</taxon>
        <taxon>Alphaproteobacteria</taxon>
        <taxon>Rhodobacterales</taxon>
        <taxon>Roseobacteraceae</taxon>
        <taxon>Roseobacter</taxon>
    </lineage>
</organism>
<evidence type="ECO:0000313" key="3">
    <source>
        <dbReference type="Proteomes" id="UP000001353"/>
    </source>
</evidence>
<dbReference type="AlphaFoldDB" id="F7ZB93"/>
<name>F7ZB93_ROSLO</name>